<sequence>MNFNGSNTYLKKPTILVIDQVLKHIDDNKFGGEVFVEDDHSQRLQQKCRLYDLRYHFTANPEIYDFSFDPQRLLIRNHALRTGDHDIYFKYLAMYYQEHVTYERRDIEELTGTLMCLDANQAEKWFKKHHVTVMESDIWICDEDAILKVLAVKEHDHHWGILDDKEEMIYNLINPQELVLLRDIFWIDPRII</sequence>
<gene>
    <name evidence="1" type="ORF">ABE541_23205</name>
</gene>
<proteinExistence type="predicted"/>
<comment type="caution">
    <text evidence="1">The sequence shown here is derived from an EMBL/GenBank/DDBJ whole genome shotgun (WGS) entry which is preliminary data.</text>
</comment>
<accession>A0ABV0BZJ2</accession>
<dbReference type="EMBL" id="JBDJNQ010000014">
    <property type="protein sequence ID" value="MEN5380195.1"/>
    <property type="molecule type" value="Genomic_DNA"/>
</dbReference>
<name>A0ABV0BZJ2_9SPHI</name>
<keyword evidence="2" id="KW-1185">Reference proteome</keyword>
<evidence type="ECO:0000313" key="2">
    <source>
        <dbReference type="Proteomes" id="UP001409291"/>
    </source>
</evidence>
<evidence type="ECO:0000313" key="1">
    <source>
        <dbReference type="EMBL" id="MEN5380195.1"/>
    </source>
</evidence>
<protein>
    <submittedName>
        <fullName evidence="1">Uncharacterized protein</fullName>
    </submittedName>
</protein>
<dbReference type="RefSeq" id="WP_346583090.1">
    <property type="nucleotide sequence ID" value="NZ_JBDJNQ010000014.1"/>
</dbReference>
<organism evidence="1 2">
    <name type="scientific">Sphingobacterium kitahiroshimense</name>
    <dbReference type="NCBI Taxonomy" id="470446"/>
    <lineage>
        <taxon>Bacteria</taxon>
        <taxon>Pseudomonadati</taxon>
        <taxon>Bacteroidota</taxon>
        <taxon>Sphingobacteriia</taxon>
        <taxon>Sphingobacteriales</taxon>
        <taxon>Sphingobacteriaceae</taxon>
        <taxon>Sphingobacterium</taxon>
    </lineage>
</organism>
<reference evidence="1 2" key="1">
    <citation type="submission" date="2024-04" db="EMBL/GenBank/DDBJ databases">
        <title>WGS of bacteria from Torrens River.</title>
        <authorList>
            <person name="Wyrsch E.R."/>
            <person name="Drigo B."/>
        </authorList>
    </citation>
    <scope>NUCLEOTIDE SEQUENCE [LARGE SCALE GENOMIC DNA]</scope>
    <source>
        <strain evidence="1 2">TWI391</strain>
    </source>
</reference>
<dbReference type="Proteomes" id="UP001409291">
    <property type="component" value="Unassembled WGS sequence"/>
</dbReference>